<feature type="transmembrane region" description="Helical" evidence="2">
    <location>
        <begin position="183"/>
        <end position="207"/>
    </location>
</feature>
<dbReference type="Proteomes" id="UP000451860">
    <property type="component" value="Unassembled WGS sequence"/>
</dbReference>
<protein>
    <recommendedName>
        <fullName evidence="5">EcsC family protein</fullName>
    </recommendedName>
</protein>
<proteinExistence type="predicted"/>
<dbReference type="RefSeq" id="WP_152204247.1">
    <property type="nucleotide sequence ID" value="NZ_VUKF01000047.1"/>
</dbReference>
<evidence type="ECO:0000256" key="1">
    <source>
        <dbReference type="SAM" id="MobiDB-lite"/>
    </source>
</evidence>
<dbReference type="OrthoDB" id="5244605at2"/>
<keyword evidence="2" id="KW-1133">Transmembrane helix</keyword>
<feature type="transmembrane region" description="Helical" evidence="2">
    <location>
        <begin position="99"/>
        <end position="119"/>
    </location>
</feature>
<dbReference type="AlphaFoldDB" id="A0A7J5UPD7"/>
<dbReference type="EMBL" id="WHJE01000043">
    <property type="protein sequence ID" value="KAE8764101.1"/>
    <property type="molecule type" value="Genomic_DNA"/>
</dbReference>
<evidence type="ECO:0000256" key="2">
    <source>
        <dbReference type="SAM" id="Phobius"/>
    </source>
</evidence>
<feature type="transmembrane region" description="Helical" evidence="2">
    <location>
        <begin position="70"/>
        <end position="93"/>
    </location>
</feature>
<comment type="caution">
    <text evidence="3">The sequence shown here is derived from an EMBL/GenBank/DDBJ whole genome shotgun (WGS) entry which is preliminary data.</text>
</comment>
<accession>A0A7J5UPD7</accession>
<sequence length="239" mass="25240">MSAARRAIGTTGPGREQAGGTEESMLERLLDRAVRRSKGHQVALELRRKNPHAAPAELVRLLERRYLRRAALLGGGVGAAATVPAVGTGTAAVLTTGQVASFLISSATFAMAVATVHGVEVDDVERRRTLLAASLLGEEGAEMVTGQVGLGTLYWARTVLTKLPIARIRAVNKMLTRRLVRFGFARGGALVLGRLVPFGVGAVIGYVGTRGMGQNVVDGVHEAFGPPPARFTAELERAR</sequence>
<organism evidence="3 4">
    <name type="scientific">Georgenia thermotolerans</name>
    <dbReference type="NCBI Taxonomy" id="527326"/>
    <lineage>
        <taxon>Bacteria</taxon>
        <taxon>Bacillati</taxon>
        <taxon>Actinomycetota</taxon>
        <taxon>Actinomycetes</taxon>
        <taxon>Micrococcales</taxon>
        <taxon>Bogoriellaceae</taxon>
        <taxon>Georgenia</taxon>
    </lineage>
</organism>
<keyword evidence="2" id="KW-0472">Membrane</keyword>
<evidence type="ECO:0000313" key="4">
    <source>
        <dbReference type="Proteomes" id="UP000451860"/>
    </source>
</evidence>
<evidence type="ECO:0008006" key="5">
    <source>
        <dbReference type="Google" id="ProtNLM"/>
    </source>
</evidence>
<gene>
    <name evidence="3" type="ORF">GB883_10625</name>
</gene>
<name>A0A7J5UPD7_9MICO</name>
<reference evidence="3 4" key="1">
    <citation type="submission" date="2019-10" db="EMBL/GenBank/DDBJ databases">
        <title>Georgenia wutianyii sp. nov. and Georgenia yuyongxinii sp. nov. isolated from plateau pika (Ochotona curzoniae) in the Qinghai-Tibet plateau of China.</title>
        <authorList>
            <person name="Tian Z."/>
        </authorList>
    </citation>
    <scope>NUCLEOTIDE SEQUENCE [LARGE SCALE GENOMIC DNA]</scope>
    <source>
        <strain evidence="3 4">DSM 21501</strain>
    </source>
</reference>
<evidence type="ECO:0000313" key="3">
    <source>
        <dbReference type="EMBL" id="KAE8764101.1"/>
    </source>
</evidence>
<keyword evidence="4" id="KW-1185">Reference proteome</keyword>
<keyword evidence="2" id="KW-0812">Transmembrane</keyword>
<feature type="region of interest" description="Disordered" evidence="1">
    <location>
        <begin position="1"/>
        <end position="22"/>
    </location>
</feature>